<protein>
    <submittedName>
        <fullName evidence="1">Uncharacterized protein</fullName>
    </submittedName>
</protein>
<dbReference type="EMBL" id="BT144900">
    <property type="protein sequence ID" value="AFK44694.1"/>
    <property type="molecule type" value="mRNA"/>
</dbReference>
<evidence type="ECO:0000313" key="1">
    <source>
        <dbReference type="EMBL" id="AFK44694.1"/>
    </source>
</evidence>
<accession>I3SWQ2</accession>
<name>I3SWQ2_LOTJA</name>
<dbReference type="AlphaFoldDB" id="I3SWQ2"/>
<sequence length="53" mass="6159">MTNIKVVCTYPITLVANKYKNKILHHFAHLQLIIAICSNTNLFCVNQQHQHLK</sequence>
<reference evidence="1" key="1">
    <citation type="submission" date="2012-05" db="EMBL/GenBank/DDBJ databases">
        <authorList>
            <person name="Krishnakumar V."/>
            <person name="Cheung F."/>
            <person name="Xiao Y."/>
            <person name="Chan A."/>
            <person name="Moskal W.A."/>
            <person name="Town C.D."/>
        </authorList>
    </citation>
    <scope>NUCLEOTIDE SEQUENCE</scope>
</reference>
<organism evidence="1">
    <name type="scientific">Lotus japonicus</name>
    <name type="common">Lotus corniculatus var. japonicus</name>
    <dbReference type="NCBI Taxonomy" id="34305"/>
    <lineage>
        <taxon>Eukaryota</taxon>
        <taxon>Viridiplantae</taxon>
        <taxon>Streptophyta</taxon>
        <taxon>Embryophyta</taxon>
        <taxon>Tracheophyta</taxon>
        <taxon>Spermatophyta</taxon>
        <taxon>Magnoliopsida</taxon>
        <taxon>eudicotyledons</taxon>
        <taxon>Gunneridae</taxon>
        <taxon>Pentapetalae</taxon>
        <taxon>rosids</taxon>
        <taxon>fabids</taxon>
        <taxon>Fabales</taxon>
        <taxon>Fabaceae</taxon>
        <taxon>Papilionoideae</taxon>
        <taxon>50 kb inversion clade</taxon>
        <taxon>NPAAA clade</taxon>
        <taxon>Hologalegina</taxon>
        <taxon>robinioid clade</taxon>
        <taxon>Loteae</taxon>
        <taxon>Lotus</taxon>
    </lineage>
</organism>
<proteinExistence type="evidence at transcript level"/>